<dbReference type="InterPro" id="IPR020846">
    <property type="entry name" value="MFS_dom"/>
</dbReference>
<dbReference type="InterPro" id="IPR001958">
    <property type="entry name" value="Tet-R_TetA/multi-R_MdtG-like"/>
</dbReference>
<keyword evidence="6 7" id="KW-0472">Membrane</keyword>
<reference evidence="9 10" key="1">
    <citation type="submission" date="2019-01" db="EMBL/GenBank/DDBJ databases">
        <title>Lactibacter flavus gen. nov., sp. nov., a novel bacterium of the family Propionibacteriaceae isolated from raw milk and dairy products.</title>
        <authorList>
            <person name="Huptas C."/>
            <person name="Wenning M."/>
            <person name="Breitenwieser F."/>
            <person name="Doll E."/>
            <person name="Von Neubeck M."/>
            <person name="Busse H.-J."/>
            <person name="Scherer S."/>
        </authorList>
    </citation>
    <scope>NUCLEOTIDE SEQUENCE [LARGE SCALE GENOMIC DNA]</scope>
    <source>
        <strain evidence="9 10">KCTC 33808</strain>
    </source>
</reference>
<dbReference type="PANTHER" id="PTHR23517">
    <property type="entry name" value="RESISTANCE PROTEIN MDTM, PUTATIVE-RELATED-RELATED"/>
    <property type="match status" value="1"/>
</dbReference>
<feature type="transmembrane region" description="Helical" evidence="7">
    <location>
        <begin position="338"/>
        <end position="362"/>
    </location>
</feature>
<feature type="transmembrane region" description="Helical" evidence="7">
    <location>
        <begin position="16"/>
        <end position="38"/>
    </location>
</feature>
<evidence type="ECO:0000256" key="6">
    <source>
        <dbReference type="ARBA" id="ARBA00023136"/>
    </source>
</evidence>
<evidence type="ECO:0000256" key="1">
    <source>
        <dbReference type="ARBA" id="ARBA00004651"/>
    </source>
</evidence>
<evidence type="ECO:0000313" key="9">
    <source>
        <dbReference type="EMBL" id="TBT86505.1"/>
    </source>
</evidence>
<feature type="transmembrane region" description="Helical" evidence="7">
    <location>
        <begin position="104"/>
        <end position="132"/>
    </location>
</feature>
<dbReference type="Proteomes" id="UP000292373">
    <property type="component" value="Unassembled WGS sequence"/>
</dbReference>
<dbReference type="InterPro" id="IPR011701">
    <property type="entry name" value="MFS"/>
</dbReference>
<keyword evidence="5 7" id="KW-1133">Transmembrane helix</keyword>
<keyword evidence="3" id="KW-1003">Cell membrane</keyword>
<feature type="transmembrane region" description="Helical" evidence="7">
    <location>
        <begin position="211"/>
        <end position="228"/>
    </location>
</feature>
<keyword evidence="10" id="KW-1185">Reference proteome</keyword>
<feature type="domain" description="Major facilitator superfamily (MFS) profile" evidence="8">
    <location>
        <begin position="14"/>
        <end position="392"/>
    </location>
</feature>
<evidence type="ECO:0000313" key="10">
    <source>
        <dbReference type="Proteomes" id="UP000292373"/>
    </source>
</evidence>
<dbReference type="InterPro" id="IPR050171">
    <property type="entry name" value="MFS_Transporters"/>
</dbReference>
<evidence type="ECO:0000256" key="4">
    <source>
        <dbReference type="ARBA" id="ARBA00022692"/>
    </source>
</evidence>
<feature type="transmembrane region" description="Helical" evidence="7">
    <location>
        <begin position="305"/>
        <end position="326"/>
    </location>
</feature>
<feature type="transmembrane region" description="Helical" evidence="7">
    <location>
        <begin position="81"/>
        <end position="98"/>
    </location>
</feature>
<evidence type="ECO:0000256" key="7">
    <source>
        <dbReference type="SAM" id="Phobius"/>
    </source>
</evidence>
<evidence type="ECO:0000259" key="8">
    <source>
        <dbReference type="PROSITE" id="PS50850"/>
    </source>
</evidence>
<evidence type="ECO:0000256" key="5">
    <source>
        <dbReference type="ARBA" id="ARBA00022989"/>
    </source>
</evidence>
<gene>
    <name evidence="9" type="ORF">ET989_04085</name>
</gene>
<dbReference type="GO" id="GO:0022857">
    <property type="term" value="F:transmembrane transporter activity"/>
    <property type="evidence" value="ECO:0007669"/>
    <property type="project" value="InterPro"/>
</dbReference>
<proteinExistence type="predicted"/>
<accession>A0A4Q9KF25</accession>
<feature type="transmembrane region" description="Helical" evidence="7">
    <location>
        <begin position="280"/>
        <end position="299"/>
    </location>
</feature>
<dbReference type="SUPFAM" id="SSF103473">
    <property type="entry name" value="MFS general substrate transporter"/>
    <property type="match status" value="1"/>
</dbReference>
<sequence length="398" mass="40785">MTDESLSGKQWRRLAISVYLPTTLSFIGFGAVVPLLALTAHDLGATVPQAALVVALLGLGSLLGALPAGMVAQRFGERRSLVGSLIVDAACMLAAALAPNAWVLAVAVFVLGLSGAVLMIARQSFLTVVVPFRFRARALSTLGGVFRVGNLLGPLAGAAVVSAFDLRAAYWLAIGTSLAAAATSLFLPDLPEHHETTAAESTGMGTVLREHARTFLTIGLGASALMLVRASRDALLPLWAASIGLDAAQTSLIFAASSAIDLMLFYIGGSMMDRYGRRSVAVPTVLIMGACFGLLPLTASGLGLTAVAVGLGLGNGLSSGVVLTLGSDASPNVGRTHFLAGWRLTTAIGQAAGPLMISAITAAASLSVAAWSVAGIGFLGGAWLWHWADPKRMERPSA</sequence>
<dbReference type="AlphaFoldDB" id="A0A4Q9KF25"/>
<dbReference type="OrthoDB" id="3285241at2"/>
<feature type="transmembrane region" description="Helical" evidence="7">
    <location>
        <begin position="144"/>
        <end position="164"/>
    </location>
</feature>
<keyword evidence="2" id="KW-0813">Transport</keyword>
<evidence type="ECO:0000256" key="2">
    <source>
        <dbReference type="ARBA" id="ARBA00022448"/>
    </source>
</evidence>
<dbReference type="Pfam" id="PF07690">
    <property type="entry name" value="MFS_1"/>
    <property type="match status" value="2"/>
</dbReference>
<organism evidence="9 10">
    <name type="scientific">Propioniciclava sinopodophylli</name>
    <dbReference type="NCBI Taxonomy" id="1837344"/>
    <lineage>
        <taxon>Bacteria</taxon>
        <taxon>Bacillati</taxon>
        <taxon>Actinomycetota</taxon>
        <taxon>Actinomycetes</taxon>
        <taxon>Propionibacteriales</taxon>
        <taxon>Propionibacteriaceae</taxon>
        <taxon>Propioniciclava</taxon>
    </lineage>
</organism>
<dbReference type="PRINTS" id="PR01035">
    <property type="entry name" value="TCRTETA"/>
</dbReference>
<keyword evidence="4 7" id="KW-0812">Transmembrane</keyword>
<feature type="transmembrane region" description="Helical" evidence="7">
    <location>
        <begin position="50"/>
        <end position="69"/>
    </location>
</feature>
<comment type="subcellular location">
    <subcellularLocation>
        <location evidence="1">Cell membrane</location>
        <topology evidence="1">Multi-pass membrane protein</topology>
    </subcellularLocation>
</comment>
<feature type="transmembrane region" description="Helical" evidence="7">
    <location>
        <begin position="170"/>
        <end position="190"/>
    </location>
</feature>
<dbReference type="EMBL" id="SDMQ01000003">
    <property type="protein sequence ID" value="TBT86505.1"/>
    <property type="molecule type" value="Genomic_DNA"/>
</dbReference>
<dbReference type="InterPro" id="IPR036259">
    <property type="entry name" value="MFS_trans_sf"/>
</dbReference>
<feature type="transmembrane region" description="Helical" evidence="7">
    <location>
        <begin position="248"/>
        <end position="268"/>
    </location>
</feature>
<protein>
    <submittedName>
        <fullName evidence="9">MFS transporter</fullName>
    </submittedName>
</protein>
<feature type="transmembrane region" description="Helical" evidence="7">
    <location>
        <begin position="368"/>
        <end position="388"/>
    </location>
</feature>
<name>A0A4Q9KF25_9ACTN</name>
<dbReference type="Gene3D" id="1.20.1250.20">
    <property type="entry name" value="MFS general substrate transporter like domains"/>
    <property type="match status" value="2"/>
</dbReference>
<dbReference type="RefSeq" id="WP_131167290.1">
    <property type="nucleotide sequence ID" value="NZ_SDMQ01000003.1"/>
</dbReference>
<dbReference type="PANTHER" id="PTHR23517:SF2">
    <property type="entry name" value="MULTIDRUG RESISTANCE PROTEIN MDTH"/>
    <property type="match status" value="1"/>
</dbReference>
<evidence type="ECO:0000256" key="3">
    <source>
        <dbReference type="ARBA" id="ARBA00022475"/>
    </source>
</evidence>
<dbReference type="PROSITE" id="PS50850">
    <property type="entry name" value="MFS"/>
    <property type="match status" value="1"/>
</dbReference>
<comment type="caution">
    <text evidence="9">The sequence shown here is derived from an EMBL/GenBank/DDBJ whole genome shotgun (WGS) entry which is preliminary data.</text>
</comment>
<dbReference type="GO" id="GO:0005886">
    <property type="term" value="C:plasma membrane"/>
    <property type="evidence" value="ECO:0007669"/>
    <property type="project" value="UniProtKB-SubCell"/>
</dbReference>
<dbReference type="CDD" id="cd17325">
    <property type="entry name" value="MFS_MdtG_SLC18_like"/>
    <property type="match status" value="1"/>
</dbReference>